<dbReference type="Proteomes" id="UP001186974">
    <property type="component" value="Unassembled WGS sequence"/>
</dbReference>
<protein>
    <submittedName>
        <fullName evidence="1">Uncharacterized protein</fullName>
    </submittedName>
</protein>
<proteinExistence type="predicted"/>
<organism evidence="1 2">
    <name type="scientific">Coniosporium uncinatum</name>
    <dbReference type="NCBI Taxonomy" id="93489"/>
    <lineage>
        <taxon>Eukaryota</taxon>
        <taxon>Fungi</taxon>
        <taxon>Dikarya</taxon>
        <taxon>Ascomycota</taxon>
        <taxon>Pezizomycotina</taxon>
        <taxon>Dothideomycetes</taxon>
        <taxon>Dothideomycetes incertae sedis</taxon>
        <taxon>Coniosporium</taxon>
    </lineage>
</organism>
<comment type="caution">
    <text evidence="1">The sequence shown here is derived from an EMBL/GenBank/DDBJ whole genome shotgun (WGS) entry which is preliminary data.</text>
</comment>
<name>A0ACC3D390_9PEZI</name>
<sequence length="267" mass="29236">MATSSKNVLKSIRRQVCGDFSTADVNVLYDLTINSISPQLAATELVQFALQESDTRLAFSDISTQILSLACESPFAHFQLAALIGSVTEDVGNDIPSEAGEQFRSTFATALGDLAQSEYAQLQDQNVPQESDQATEYVHLNGFIAHLLAILKLGGSKRVTGPDDTLFIITNALEEEPAKVDVRVAAQYFIHATNILKHACQSHVGRDEAAKSPLWATHGKLWTGEPGYGVERLQFWEERFGALSAREDIVKDARTAANRARRAIRMA</sequence>
<keyword evidence="2" id="KW-1185">Reference proteome</keyword>
<accession>A0ACC3D390</accession>
<dbReference type="EMBL" id="JAWDJW010008090">
    <property type="protein sequence ID" value="KAK3061070.1"/>
    <property type="molecule type" value="Genomic_DNA"/>
</dbReference>
<evidence type="ECO:0000313" key="2">
    <source>
        <dbReference type="Proteomes" id="UP001186974"/>
    </source>
</evidence>
<evidence type="ECO:0000313" key="1">
    <source>
        <dbReference type="EMBL" id="KAK3061070.1"/>
    </source>
</evidence>
<reference evidence="1" key="1">
    <citation type="submission" date="2024-09" db="EMBL/GenBank/DDBJ databases">
        <title>Black Yeasts Isolated from many extreme environments.</title>
        <authorList>
            <person name="Coleine C."/>
            <person name="Stajich J.E."/>
            <person name="Selbmann L."/>
        </authorList>
    </citation>
    <scope>NUCLEOTIDE SEQUENCE</scope>
    <source>
        <strain evidence="1">CCFEE 5737</strain>
    </source>
</reference>
<gene>
    <name evidence="1" type="ORF">LTS18_007091</name>
</gene>